<keyword evidence="2 5" id="KW-0479">Metal-binding</keyword>
<feature type="domain" description="VOC" evidence="6">
    <location>
        <begin position="151"/>
        <end position="303"/>
    </location>
</feature>
<evidence type="ECO:0000256" key="1">
    <source>
        <dbReference type="ARBA" id="ARBA00005877"/>
    </source>
</evidence>
<dbReference type="Pfam" id="PF14696">
    <property type="entry name" value="Glyoxalase_5"/>
    <property type="match status" value="1"/>
</dbReference>
<dbReference type="InterPro" id="IPR037523">
    <property type="entry name" value="VOC_core"/>
</dbReference>
<keyword evidence="7" id="KW-0560">Oxidoreductase</keyword>
<comment type="cofactor">
    <cofactor evidence="5">
        <name>Fe cation</name>
        <dbReference type="ChEBI" id="CHEBI:24875"/>
    </cofactor>
    <text evidence="5">Binds 1 Fe cation per subunit.</text>
</comment>
<dbReference type="EMBL" id="AP023086">
    <property type="protein sequence ID" value="BCD99368.1"/>
    <property type="molecule type" value="Genomic_DNA"/>
</dbReference>
<dbReference type="FunFam" id="3.10.180.10:FF:000007">
    <property type="entry name" value="4-hydroxyphenylpyruvate dioxygenase"/>
    <property type="match status" value="1"/>
</dbReference>
<keyword evidence="8" id="KW-1185">Reference proteome</keyword>
<dbReference type="GO" id="GO:0003868">
    <property type="term" value="F:4-hydroxyphenylpyruvate dioxygenase activity"/>
    <property type="evidence" value="ECO:0007669"/>
    <property type="project" value="UniProtKB-EC"/>
</dbReference>
<dbReference type="PIRSF" id="PIRSF009283">
    <property type="entry name" value="HPP_dOase"/>
    <property type="match status" value="1"/>
</dbReference>
<sequence>MNDSASYVKVSDVAFIEFSGSQPHLLTALFHQLGFTNSACHLSDAKTLHYQGNIHFISNPTAGGNAEVFRGVHVRGASAMGFKVADSNAAFAQAVALGATPATLKDYDIPAIKGVGQSLIYLVDGAHEKALFAEFGYSKKVAQNEQTCLGRIDHLTHNLNQGGVDRLANFYERIFGFKRIRSFHIHGKKTGLYSEVVASPCGRVIIPLNETKDDKSQIAEFIREYNGEGIQHIALTSSNIYQTVDTLSAAGIPFQKTPDTYYELVDQRLPGHGEPVDQLHKRNILVDGGAEQGGGFLLQIFTQNSIGPIFFEFIQRKGNKGFGEGNFQALFESIELDQERRGVLV</sequence>
<feature type="binding site" evidence="5">
    <location>
        <position position="312"/>
    </location>
    <ligand>
        <name>Fe cation</name>
        <dbReference type="ChEBI" id="CHEBI:24875"/>
    </ligand>
</feature>
<evidence type="ECO:0000256" key="2">
    <source>
        <dbReference type="ARBA" id="ARBA00022723"/>
    </source>
</evidence>
<reference evidence="7 8" key="1">
    <citation type="journal article" date="2022" name="IScience">
        <title>An ultrasensitive nanofiber-based assay for enzymatic hydrolysis and deep-sea microbial degradation of cellulose.</title>
        <authorList>
            <person name="Tsudome M."/>
            <person name="Tachioka M."/>
            <person name="Miyazaki M."/>
            <person name="Uchimura K."/>
            <person name="Tsuda M."/>
            <person name="Takaki Y."/>
            <person name="Deguchi S."/>
        </authorList>
    </citation>
    <scope>NUCLEOTIDE SEQUENCE [LARGE SCALE GENOMIC DNA]</scope>
    <source>
        <strain evidence="7 8">GE09</strain>
    </source>
</reference>
<dbReference type="PANTHER" id="PTHR11959:SF1">
    <property type="entry name" value="4-HYDROXYPHENYLPYRUVATE DIOXYGENASE"/>
    <property type="match status" value="1"/>
</dbReference>
<dbReference type="RefSeq" id="WP_236984593.1">
    <property type="nucleotide sequence ID" value="NZ_AP023086.1"/>
</dbReference>
<keyword evidence="4 5" id="KW-0408">Iron</keyword>
<keyword evidence="7" id="KW-0223">Dioxygenase</keyword>
<evidence type="ECO:0000256" key="3">
    <source>
        <dbReference type="ARBA" id="ARBA00022737"/>
    </source>
</evidence>
<proteinExistence type="inferred from homology"/>
<feature type="binding site" evidence="5">
    <location>
        <position position="154"/>
    </location>
    <ligand>
        <name>Fe cation</name>
        <dbReference type="ChEBI" id="CHEBI:24875"/>
    </ligand>
</feature>
<dbReference type="AlphaFoldDB" id="A0AAN1WKP0"/>
<evidence type="ECO:0000256" key="4">
    <source>
        <dbReference type="ARBA" id="ARBA00023004"/>
    </source>
</evidence>
<dbReference type="Proteomes" id="UP001320119">
    <property type="component" value="Chromosome"/>
</dbReference>
<feature type="binding site" evidence="5">
    <location>
        <position position="232"/>
    </location>
    <ligand>
        <name>Fe cation</name>
        <dbReference type="ChEBI" id="CHEBI:24875"/>
    </ligand>
</feature>
<dbReference type="Gene3D" id="3.10.180.10">
    <property type="entry name" value="2,3-Dihydroxybiphenyl 1,2-Dioxygenase, domain 1"/>
    <property type="match status" value="2"/>
</dbReference>
<dbReference type="SUPFAM" id="SSF54593">
    <property type="entry name" value="Glyoxalase/Bleomycin resistance protein/Dihydroxybiphenyl dioxygenase"/>
    <property type="match status" value="1"/>
</dbReference>
<evidence type="ECO:0000313" key="7">
    <source>
        <dbReference type="EMBL" id="BCD99368.1"/>
    </source>
</evidence>
<dbReference type="InterPro" id="IPR004360">
    <property type="entry name" value="Glyas_Fos-R_dOase_dom"/>
</dbReference>
<dbReference type="NCBIfam" id="TIGR01263">
    <property type="entry name" value="4HPPD"/>
    <property type="match status" value="1"/>
</dbReference>
<dbReference type="InterPro" id="IPR029068">
    <property type="entry name" value="Glyas_Bleomycin-R_OHBP_Dase"/>
</dbReference>
<dbReference type="GO" id="GO:0046872">
    <property type="term" value="F:metal ion binding"/>
    <property type="evidence" value="ECO:0007669"/>
    <property type="project" value="UniProtKB-KW"/>
</dbReference>
<protein>
    <submittedName>
        <fullName evidence="7">4-hydroxyphenylpyruvate dioxygenase</fullName>
        <ecNumber evidence="7">1.13.11.27</ecNumber>
    </submittedName>
</protein>
<comment type="similarity">
    <text evidence="1">Belongs to the 4HPPD family.</text>
</comment>
<gene>
    <name evidence="7" type="ORF">MARGE09_P3570</name>
</gene>
<dbReference type="KEGG" id="marq:MARGE09_P3570"/>
<dbReference type="Pfam" id="PF00903">
    <property type="entry name" value="Glyoxalase"/>
    <property type="match status" value="1"/>
</dbReference>
<organism evidence="7 8">
    <name type="scientific">Marinagarivorans cellulosilyticus</name>
    <dbReference type="NCBI Taxonomy" id="2721545"/>
    <lineage>
        <taxon>Bacteria</taxon>
        <taxon>Pseudomonadati</taxon>
        <taxon>Pseudomonadota</taxon>
        <taxon>Gammaproteobacteria</taxon>
        <taxon>Cellvibrionales</taxon>
        <taxon>Cellvibrionaceae</taxon>
        <taxon>Marinagarivorans</taxon>
    </lineage>
</organism>
<dbReference type="EC" id="1.13.11.27" evidence="7"/>
<name>A0AAN1WKP0_9GAMM</name>
<dbReference type="InterPro" id="IPR005956">
    <property type="entry name" value="4OHPhenylPyrv_dOase"/>
</dbReference>
<evidence type="ECO:0000259" key="6">
    <source>
        <dbReference type="PROSITE" id="PS51819"/>
    </source>
</evidence>
<dbReference type="PROSITE" id="PS51819">
    <property type="entry name" value="VOC"/>
    <property type="match status" value="1"/>
</dbReference>
<dbReference type="CDD" id="cd07250">
    <property type="entry name" value="HPPD_C_like"/>
    <property type="match status" value="1"/>
</dbReference>
<keyword evidence="3" id="KW-0677">Repeat</keyword>
<dbReference type="InterPro" id="IPR041735">
    <property type="entry name" value="4OHPhenylPyrv_dOase_C"/>
</dbReference>
<accession>A0AAN1WKP0</accession>
<evidence type="ECO:0000256" key="5">
    <source>
        <dbReference type="PIRSR" id="PIRSR009283-1"/>
    </source>
</evidence>
<dbReference type="GO" id="GO:0006572">
    <property type="term" value="P:L-tyrosine catabolic process"/>
    <property type="evidence" value="ECO:0007669"/>
    <property type="project" value="TreeGrafter"/>
</dbReference>
<dbReference type="PANTHER" id="PTHR11959">
    <property type="entry name" value="4-HYDROXYPHENYLPYRUVATE DIOXYGENASE"/>
    <property type="match status" value="1"/>
</dbReference>
<evidence type="ECO:0000313" key="8">
    <source>
        <dbReference type="Proteomes" id="UP001320119"/>
    </source>
</evidence>